<evidence type="ECO:0000313" key="3">
    <source>
        <dbReference type="Proteomes" id="UP001610446"/>
    </source>
</evidence>
<sequence>MSSKDSPKPSHSLKNKSQNQVLKEEGYENFKHFMDSHNLRLYNDDDVQVAKQILSRFDEFDRADANCQAGVGSNANSDSNSKHSSDIYLFPEAAARSDDEDDPVERAYSHFEWGVDEPEFEGYPAYSDDEAGYDDHDDPVYDDYGDDGYYEGDEEDW</sequence>
<keyword evidence="3" id="KW-1185">Reference proteome</keyword>
<evidence type="ECO:0000313" key="2">
    <source>
        <dbReference type="EMBL" id="KAL2830934.1"/>
    </source>
</evidence>
<name>A0ABR4IT48_9EURO</name>
<feature type="region of interest" description="Disordered" evidence="1">
    <location>
        <begin position="1"/>
        <end position="25"/>
    </location>
</feature>
<proteinExistence type="predicted"/>
<dbReference type="EMBL" id="JBFXLU010000296">
    <property type="protein sequence ID" value="KAL2830934.1"/>
    <property type="molecule type" value="Genomic_DNA"/>
</dbReference>
<organism evidence="2 3">
    <name type="scientific">Aspergillus pseudoustus</name>
    <dbReference type="NCBI Taxonomy" id="1810923"/>
    <lineage>
        <taxon>Eukaryota</taxon>
        <taxon>Fungi</taxon>
        <taxon>Dikarya</taxon>
        <taxon>Ascomycota</taxon>
        <taxon>Pezizomycotina</taxon>
        <taxon>Eurotiomycetes</taxon>
        <taxon>Eurotiomycetidae</taxon>
        <taxon>Eurotiales</taxon>
        <taxon>Aspergillaceae</taxon>
        <taxon>Aspergillus</taxon>
        <taxon>Aspergillus subgen. Nidulantes</taxon>
    </lineage>
</organism>
<evidence type="ECO:0008006" key="4">
    <source>
        <dbReference type="Google" id="ProtNLM"/>
    </source>
</evidence>
<accession>A0ABR4IT48</accession>
<feature type="compositionally biased region" description="Acidic residues" evidence="1">
    <location>
        <begin position="127"/>
        <end position="157"/>
    </location>
</feature>
<comment type="caution">
    <text evidence="2">The sequence shown here is derived from an EMBL/GenBank/DDBJ whole genome shotgun (WGS) entry which is preliminary data.</text>
</comment>
<gene>
    <name evidence="2" type="ORF">BJY01DRAFT_254497</name>
</gene>
<feature type="region of interest" description="Disordered" evidence="1">
    <location>
        <begin position="118"/>
        <end position="157"/>
    </location>
</feature>
<protein>
    <recommendedName>
        <fullName evidence="4">Transcription factor Iwr1 domain-containing protein</fullName>
    </recommendedName>
</protein>
<reference evidence="2 3" key="1">
    <citation type="submission" date="2024-07" db="EMBL/GenBank/DDBJ databases">
        <title>Section-level genome sequencing and comparative genomics of Aspergillus sections Usti and Cavernicolus.</title>
        <authorList>
            <consortium name="Lawrence Berkeley National Laboratory"/>
            <person name="Nybo J.L."/>
            <person name="Vesth T.C."/>
            <person name="Theobald S."/>
            <person name="Frisvad J.C."/>
            <person name="Larsen T.O."/>
            <person name="Kjaerboelling I."/>
            <person name="Rothschild-Mancinelli K."/>
            <person name="Lyhne E.K."/>
            <person name="Kogle M.E."/>
            <person name="Barry K."/>
            <person name="Clum A."/>
            <person name="Na H."/>
            <person name="Ledsgaard L."/>
            <person name="Lin J."/>
            <person name="Lipzen A."/>
            <person name="Kuo A."/>
            <person name="Riley R."/>
            <person name="Mondo S."/>
            <person name="Labutti K."/>
            <person name="Haridas S."/>
            <person name="Pangalinan J."/>
            <person name="Salamov A.A."/>
            <person name="Simmons B.A."/>
            <person name="Magnuson J.K."/>
            <person name="Chen J."/>
            <person name="Drula E."/>
            <person name="Henrissat B."/>
            <person name="Wiebenga A."/>
            <person name="Lubbers R.J."/>
            <person name="Gomes A.C."/>
            <person name="Makela M.R."/>
            <person name="Stajich J."/>
            <person name="Grigoriev I.V."/>
            <person name="Mortensen U.H."/>
            <person name="De Vries R.P."/>
            <person name="Baker S.E."/>
            <person name="Andersen M.R."/>
        </authorList>
    </citation>
    <scope>NUCLEOTIDE SEQUENCE [LARGE SCALE GENOMIC DNA]</scope>
    <source>
        <strain evidence="2 3">CBS 123904</strain>
    </source>
</reference>
<evidence type="ECO:0000256" key="1">
    <source>
        <dbReference type="SAM" id="MobiDB-lite"/>
    </source>
</evidence>
<dbReference type="Proteomes" id="UP001610446">
    <property type="component" value="Unassembled WGS sequence"/>
</dbReference>